<gene>
    <name evidence="1" type="ORF">DDZ16_09605</name>
</gene>
<sequence length="121" mass="13741">MLLLCACDDKRVANYESFLIEVESIFLPEDITVNEPFDIVFSGTIGINGCYRFSHFETEREGNDIVVETWGELNTSDDVCADVMVYLDNEALSCQIHEKGDYTLKVKLPDGSFLKKQFTVQ</sequence>
<dbReference type="EMBL" id="QEWP01000006">
    <property type="protein sequence ID" value="PWD99690.1"/>
    <property type="molecule type" value="Genomic_DNA"/>
</dbReference>
<proteinExistence type="predicted"/>
<protein>
    <submittedName>
        <fullName evidence="1">Uncharacterized protein</fullName>
    </submittedName>
</protein>
<organism evidence="1 2">
    <name type="scientific">Marinilabilia rubra</name>
    <dbReference type="NCBI Taxonomy" id="2162893"/>
    <lineage>
        <taxon>Bacteria</taxon>
        <taxon>Pseudomonadati</taxon>
        <taxon>Bacteroidota</taxon>
        <taxon>Bacteroidia</taxon>
        <taxon>Marinilabiliales</taxon>
        <taxon>Marinilabiliaceae</taxon>
        <taxon>Marinilabilia</taxon>
    </lineage>
</organism>
<evidence type="ECO:0000313" key="1">
    <source>
        <dbReference type="EMBL" id="PWD99690.1"/>
    </source>
</evidence>
<keyword evidence="2" id="KW-1185">Reference proteome</keyword>
<dbReference type="Proteomes" id="UP000244956">
    <property type="component" value="Unassembled WGS sequence"/>
</dbReference>
<comment type="caution">
    <text evidence="1">The sequence shown here is derived from an EMBL/GenBank/DDBJ whole genome shotgun (WGS) entry which is preliminary data.</text>
</comment>
<evidence type="ECO:0000313" key="2">
    <source>
        <dbReference type="Proteomes" id="UP000244956"/>
    </source>
</evidence>
<reference evidence="1 2" key="1">
    <citation type="submission" date="2018-05" db="EMBL/GenBank/DDBJ databases">
        <title>Marinilabilia rubrum sp. nov., isolated from saltern sediment.</title>
        <authorList>
            <person name="Zhang R."/>
        </authorList>
    </citation>
    <scope>NUCLEOTIDE SEQUENCE [LARGE SCALE GENOMIC DNA]</scope>
    <source>
        <strain evidence="1 2">WTE16</strain>
    </source>
</reference>
<name>A0A2U2B9E6_9BACT</name>
<accession>A0A2U2B9E6</accession>
<dbReference type="AlphaFoldDB" id="A0A2U2B9E6"/>